<accession>A0A3G7TMG1</accession>
<dbReference type="Proteomes" id="UP000268048">
    <property type="component" value="Chromosome"/>
</dbReference>
<dbReference type="EMBL" id="CP027753">
    <property type="protein sequence ID" value="AZE48297.1"/>
    <property type="molecule type" value="Genomic_DNA"/>
</dbReference>
<dbReference type="AlphaFoldDB" id="A0A3G7TMG1"/>
<reference evidence="1 2" key="1">
    <citation type="submission" date="2018-03" db="EMBL/GenBank/DDBJ databases">
        <title>Diversity of phytobeneficial traits revealed by whole-genome analysis of worldwide-isolated phenazine-producing Pseudomonas spp.</title>
        <authorList>
            <person name="Biessy A."/>
            <person name="Novinscak A."/>
            <person name="Blom J."/>
            <person name="Leger G."/>
            <person name="Thomashow L.S."/>
            <person name="Cazorla F.M."/>
            <person name="Josic D."/>
            <person name="Filion M."/>
        </authorList>
    </citation>
    <scope>NUCLEOTIDE SEQUENCE [LARGE SCALE GENOMIC DNA]</scope>
    <source>
        <strain evidence="1 2">B25</strain>
    </source>
</reference>
<name>A0A3G7TMG1_9PSED</name>
<organism evidence="1 2">
    <name type="scientific">Pseudomonas chlororaphis</name>
    <dbReference type="NCBI Taxonomy" id="587753"/>
    <lineage>
        <taxon>Bacteria</taxon>
        <taxon>Pseudomonadati</taxon>
        <taxon>Pseudomonadota</taxon>
        <taxon>Gammaproteobacteria</taxon>
        <taxon>Pseudomonadales</taxon>
        <taxon>Pseudomonadaceae</taxon>
        <taxon>Pseudomonas</taxon>
    </lineage>
</organism>
<evidence type="ECO:0000313" key="2">
    <source>
        <dbReference type="Proteomes" id="UP000268048"/>
    </source>
</evidence>
<proteinExistence type="predicted"/>
<protein>
    <submittedName>
        <fullName evidence="1">Uncharacterized protein</fullName>
    </submittedName>
</protein>
<gene>
    <name evidence="1" type="ORF">C4K04_2625</name>
</gene>
<sequence length="38" mass="4065">MRASTADVCDSRVTAAQRVGEVESAHRDGVFFCDLAGH</sequence>
<evidence type="ECO:0000313" key="1">
    <source>
        <dbReference type="EMBL" id="AZE48297.1"/>
    </source>
</evidence>